<dbReference type="PANTHER" id="PTHR10099">
    <property type="entry name" value="PHOSPHORIBOSYLFORMYLGLYCINAMIDINE SYNTHASE"/>
    <property type="match status" value="1"/>
</dbReference>
<dbReference type="Gene3D" id="3.30.1330.10">
    <property type="entry name" value="PurM-like, N-terminal domain"/>
    <property type="match status" value="1"/>
</dbReference>
<evidence type="ECO:0000256" key="1">
    <source>
        <dbReference type="ARBA" id="ARBA00004535"/>
    </source>
</evidence>
<keyword evidence="7" id="KW-1185">Reference proteome</keyword>
<dbReference type="InterPro" id="IPR024346">
    <property type="entry name" value="Tegument_herpes_virus_N"/>
</dbReference>
<dbReference type="NCBIfam" id="TIGR01739">
    <property type="entry name" value="tegu_FGAM_synt"/>
    <property type="match status" value="1"/>
</dbReference>
<evidence type="ECO:0000256" key="3">
    <source>
        <dbReference type="ARBA" id="ARBA00022844"/>
    </source>
</evidence>
<reference evidence="6 7" key="1">
    <citation type="journal article" date="2003" name="Virology">
        <title>A novel porcine gammaherpesvirus.</title>
        <authorList>
            <person name="Chmielewicz B."/>
            <person name="Goltz M."/>
            <person name="Franz T."/>
            <person name="Bauer C."/>
            <person name="Brema S."/>
            <person name="Ellerbrok H."/>
            <person name="Beckmann S."/>
            <person name="Rziha H.J."/>
            <person name="Lahrmann K.H."/>
            <person name="Romero C."/>
            <person name="Ehlers B."/>
        </authorList>
    </citation>
    <scope>NUCLEOTIDE SEQUENCE [LARGE SCALE GENOMIC DNA]</scope>
    <source>
        <strain evidence="6">489</strain>
    </source>
</reference>
<dbReference type="SUPFAM" id="SSF56042">
    <property type="entry name" value="PurM C-terminal domain-like"/>
    <property type="match status" value="1"/>
</dbReference>
<proteinExistence type="predicted"/>
<dbReference type="Gene3D" id="3.40.50.880">
    <property type="match status" value="1"/>
</dbReference>
<feature type="domain" description="Tegument protein herpes virus N-terminal" evidence="5">
    <location>
        <begin position="276"/>
        <end position="559"/>
    </location>
</feature>
<dbReference type="InterPro" id="IPR010077">
    <property type="entry name" value="Herpes_virus_tegument"/>
</dbReference>
<dbReference type="EMBL" id="AY170316">
    <property type="protein sequence ID" value="AAO12310.1"/>
    <property type="molecule type" value="Genomic_DNA"/>
</dbReference>
<evidence type="ECO:0000256" key="2">
    <source>
        <dbReference type="ARBA" id="ARBA00022580"/>
    </source>
</evidence>
<keyword evidence="3" id="KW-0946">Virion</keyword>
<organism evidence="6 7">
    <name type="scientific">Suid gammaherpesvirus 5</name>
    <dbReference type="NCBI Taxonomy" id="1960251"/>
    <lineage>
        <taxon>Viruses</taxon>
        <taxon>Duplodnaviria</taxon>
        <taxon>Heunggongvirae</taxon>
        <taxon>Peploviricota</taxon>
        <taxon>Herviviricetes</taxon>
        <taxon>Herpesvirales</taxon>
        <taxon>Orthoherpesviridae</taxon>
        <taxon>Gammaherpesvirinae</taxon>
        <taxon>Macavirus</taxon>
        <taxon>Macavirus suidgamma5</taxon>
    </lineage>
</organism>
<feature type="domain" description="PurM-like C-terminal" evidence="4">
    <location>
        <begin position="891"/>
        <end position="990"/>
    </location>
</feature>
<dbReference type="Pfam" id="PF02769">
    <property type="entry name" value="AIRS_C"/>
    <property type="match status" value="1"/>
</dbReference>
<keyword evidence="2" id="KW-0920">Virion tegument</keyword>
<dbReference type="GeneID" id="65101038"/>
<evidence type="ECO:0000259" key="4">
    <source>
        <dbReference type="Pfam" id="PF02769"/>
    </source>
</evidence>
<dbReference type="GO" id="GO:0006164">
    <property type="term" value="P:purine nucleotide biosynthetic process"/>
    <property type="evidence" value="ECO:0007669"/>
    <property type="project" value="TreeGrafter"/>
</dbReference>
<dbReference type="Gene3D" id="3.90.650.10">
    <property type="entry name" value="PurM-like C-terminal domain"/>
    <property type="match status" value="1"/>
</dbReference>
<evidence type="ECO:0000259" key="5">
    <source>
        <dbReference type="Pfam" id="PF12818"/>
    </source>
</evidence>
<evidence type="ECO:0000313" key="6">
    <source>
        <dbReference type="EMBL" id="AAO12310.1"/>
    </source>
</evidence>
<dbReference type="SUPFAM" id="SSF55326">
    <property type="entry name" value="PurM N-terminal domain-like"/>
    <property type="match status" value="1"/>
</dbReference>
<dbReference type="SMART" id="SM01211">
    <property type="entry name" value="GATase_5"/>
    <property type="match status" value="1"/>
</dbReference>
<dbReference type="GO" id="GO:0004642">
    <property type="term" value="F:phosphoribosylformylglycinamidine synthase activity"/>
    <property type="evidence" value="ECO:0007669"/>
    <property type="project" value="TreeGrafter"/>
</dbReference>
<name>Q8B409_9GAMA</name>
<dbReference type="InterPro" id="IPR029062">
    <property type="entry name" value="Class_I_gatase-like"/>
</dbReference>
<dbReference type="InterPro" id="IPR010918">
    <property type="entry name" value="PurM-like_C_dom"/>
</dbReference>
<dbReference type="GO" id="GO:0075733">
    <property type="term" value="P:intracellular transport of virus"/>
    <property type="evidence" value="ECO:0007669"/>
    <property type="project" value="InterPro"/>
</dbReference>
<dbReference type="PANTHER" id="PTHR10099:SF1">
    <property type="entry name" value="PHOSPHORIBOSYLFORMYLGLYCINAMIDINE SYNTHASE"/>
    <property type="match status" value="1"/>
</dbReference>
<dbReference type="KEGG" id="vg:65101038"/>
<protein>
    <submittedName>
        <fullName evidence="6">Tegument protein/v-FGAM-synthase</fullName>
    </submittedName>
</protein>
<dbReference type="RefSeq" id="YP_010085954.1">
    <property type="nucleotide sequence ID" value="NC_055234.1"/>
</dbReference>
<dbReference type="GO" id="GO:0019033">
    <property type="term" value="C:viral tegument"/>
    <property type="evidence" value="ECO:0007669"/>
    <property type="project" value="UniProtKB-SubCell"/>
</dbReference>
<dbReference type="GO" id="GO:0043657">
    <property type="term" value="C:host cell"/>
    <property type="evidence" value="ECO:0007669"/>
    <property type="project" value="GOC"/>
</dbReference>
<dbReference type="InterPro" id="IPR036921">
    <property type="entry name" value="PurM-like_N_sf"/>
</dbReference>
<dbReference type="InterPro" id="IPR036676">
    <property type="entry name" value="PurM-like_C_sf"/>
</dbReference>
<comment type="subcellular location">
    <subcellularLocation>
        <location evidence="1">Virion tegument</location>
    </subcellularLocation>
</comment>
<dbReference type="Proteomes" id="UP000325694">
    <property type="component" value="Segment"/>
</dbReference>
<evidence type="ECO:0000313" key="7">
    <source>
        <dbReference type="Proteomes" id="UP000325694"/>
    </source>
</evidence>
<dbReference type="SUPFAM" id="SSF52317">
    <property type="entry name" value="Class I glutamine amidotransferase-like"/>
    <property type="match status" value="1"/>
</dbReference>
<dbReference type="Pfam" id="PF13507">
    <property type="entry name" value="GATase_5"/>
    <property type="match status" value="1"/>
</dbReference>
<dbReference type="Pfam" id="PF12818">
    <property type="entry name" value="Tegument_dsDNA"/>
    <property type="match status" value="1"/>
</dbReference>
<accession>Q8B409</accession>
<sequence length="1378" mass="153419">MGSHGIFLYSSPAARLTPQESILIDSLQHGEYKLPDGFRVEIEDAFVVIINNLLLDSPVTHRYKIKLLRAARNLIKGADNAIYPPFRRPETENTLIFMYGPNINDAPTTLSDDLRNLVSASVFSNPTKYFNVERIEKVRILILSGDISLLAPFHGELVESILCNKVTEVRPLDLEKYDFTGRFQVEGANVRTGPDEIQKWFEGEDWKSSGIKQDIIHTSSLFQQIGFNDTTRGFLGFKSEEADHWFIMAIAEDGGIVPDRTGIMGSELYSYESSEGLAFVSANIEQGANQLTVVRNIVNKLPTALPIASHFGVLYRTPSHFQSLDGAYSDQVEDMLIDKFIRCYTSAFTCSGVPTCLGFTRFSSVFKEDGPISYTGSVCIGPADKFEFLPITAAILNGVKDLGDSLKVFQIGVFDYKLMSHEDGILKHADSGRDAVSLINLLYNLSREFDTTQIHGIFGNKNWNCVNVDKLSLACGEDCGLEIHHSALPLETQRRLKRWSPRNMQHNYEVIESTWLNIVSRVVYITIRDGGDKVTSRRLKMMCRAFGCPVLYLGEITDTITDIVVTGEFHGSPENLTFKKTNVKTSSPENPIPVRWEAPAFTGTSPSMSISSQDDAKSLLLSILQHPTVGSKKYIVYHTDRCGNGHIAQQQGVGPFDCPVSDYSVQILNLVPPVEQNMYWSELRDNLYDMFEEYHENIAGQVRGNVFQYSWQYGLTLEVPDKNKMYMEPKLWGICSALGEQNVISQFDVKEGIAWAITEALFNLCLSPLEMLEHVIVTMAFGWPLVRNVKTEMKEAMLYARNFCEKLGVSFEVDLCKQINNSGDGTAGPRHITACASCPCALPSYKITPYLRLKRGSQLLHVSLVKSLTSQGSIYTELTGKAFGVSSLNINPQLLRQVILFLIEIKKEGLIVSGHDVSDGGLFSCIAEMVIASATKAQIIIPPKVETIEFLCSQTPGVVIQVFSEHVRSIISKAKRMRVSCTVIGNVHDGLPPGLEIVQGSATLANFSLKQLRANWELYASKQDLLWRNEGEESLDDSVYGDYEVVLPKECFYINVLPDERHKVTVYLLPGCNRPDALLAALTGSGCNPRVISTSGQTTLGTVHDRLSDGTTVGVIIYGTPNITDTESGMNAMSQYVLRNKHIIRDIQNVLKMRGRFSVAIGPMACQLLFESKMISYTHLEGSVPTVVKNVSGRYESRWLNFHIPQNTKAIAFQDLKGCILPCWAQGTHLGFGHKNPEVFAQMEERGQVASMFYGQRASDGPASKYPLNPSEGYPYAGLCSEDGRHLALLYDPCLAFHTSQWQHVNKVDADRLVSPWKMMFYRLQLWSISVRNGADIQSRNDVDPQQQFATSAGSFPFESVRGAIPAAGEQVPNMFIP</sequence>